<gene>
    <name evidence="3" type="ORF">FHX59_003642</name>
</gene>
<sequence>MSRTTFALRYRKLVGLLPRNYLTRWRMTLASKQAGLSGDSAAEAGIVLGYETGKSFSAAFKRVMNRSQRQYGHRQSTGIDEMQKRKFRTG</sequence>
<dbReference type="EMBL" id="JACHVZ010000009">
    <property type="protein sequence ID" value="MBB2929211.1"/>
    <property type="molecule type" value="Genomic_DNA"/>
</dbReference>
<evidence type="ECO:0000256" key="1">
    <source>
        <dbReference type="SAM" id="MobiDB-lite"/>
    </source>
</evidence>
<dbReference type="Proteomes" id="UP000533533">
    <property type="component" value="Unassembled WGS sequence"/>
</dbReference>
<feature type="compositionally biased region" description="Polar residues" evidence="1">
    <location>
        <begin position="67"/>
        <end position="78"/>
    </location>
</feature>
<organism evidence="3 4">
    <name type="scientific">Paraburkholderia silvatlantica</name>
    <dbReference type="NCBI Taxonomy" id="321895"/>
    <lineage>
        <taxon>Bacteria</taxon>
        <taxon>Pseudomonadati</taxon>
        <taxon>Pseudomonadota</taxon>
        <taxon>Betaproteobacteria</taxon>
        <taxon>Burkholderiales</taxon>
        <taxon>Burkholderiaceae</taxon>
        <taxon>Paraburkholderia</taxon>
    </lineage>
</organism>
<evidence type="ECO:0000259" key="2">
    <source>
        <dbReference type="PROSITE" id="PS01124"/>
    </source>
</evidence>
<proteinExistence type="predicted"/>
<feature type="region of interest" description="Disordered" evidence="1">
    <location>
        <begin position="67"/>
        <end position="90"/>
    </location>
</feature>
<feature type="domain" description="HTH araC/xylS-type" evidence="2">
    <location>
        <begin position="1"/>
        <end position="74"/>
    </location>
</feature>
<evidence type="ECO:0000313" key="4">
    <source>
        <dbReference type="Proteomes" id="UP000533533"/>
    </source>
</evidence>
<dbReference type="PROSITE" id="PS01124">
    <property type="entry name" value="HTH_ARAC_FAMILY_2"/>
    <property type="match status" value="1"/>
</dbReference>
<dbReference type="InterPro" id="IPR018060">
    <property type="entry name" value="HTH_AraC"/>
</dbReference>
<comment type="caution">
    <text evidence="3">The sequence shown here is derived from an EMBL/GenBank/DDBJ whole genome shotgun (WGS) entry which is preliminary data.</text>
</comment>
<dbReference type="Gene3D" id="1.10.10.60">
    <property type="entry name" value="Homeodomain-like"/>
    <property type="match status" value="1"/>
</dbReference>
<accession>A0ABR6FP59</accession>
<protein>
    <submittedName>
        <fullName evidence="3">AraC-like DNA-binding protein</fullName>
    </submittedName>
</protein>
<evidence type="ECO:0000313" key="3">
    <source>
        <dbReference type="EMBL" id="MBB2929211.1"/>
    </source>
</evidence>
<keyword evidence="4" id="KW-1185">Reference proteome</keyword>
<name>A0ABR6FP59_9BURK</name>
<reference evidence="3 4" key="1">
    <citation type="submission" date="2020-08" db="EMBL/GenBank/DDBJ databases">
        <title>Genomic Encyclopedia of Type Strains, Phase IV (KMG-V): Genome sequencing to study the core and pangenomes of soil and plant-associated prokaryotes.</title>
        <authorList>
            <person name="Whitman W."/>
        </authorList>
    </citation>
    <scope>NUCLEOTIDE SEQUENCE [LARGE SCALE GENOMIC DNA]</scope>
    <source>
        <strain evidence="3 4">SRMrh-85</strain>
    </source>
</reference>
<dbReference type="Pfam" id="PF12833">
    <property type="entry name" value="HTH_18"/>
    <property type="match status" value="1"/>
</dbReference>